<dbReference type="EMBL" id="LC066375">
    <property type="protein sequence ID" value="BAT27440.1"/>
    <property type="molecule type" value="Genomic_DNA"/>
</dbReference>
<evidence type="ECO:0000313" key="1">
    <source>
        <dbReference type="EMBL" id="BAT27440.1"/>
    </source>
</evidence>
<organism evidence="1">
    <name type="scientific">Aureimonas frigidaquae</name>
    <dbReference type="NCBI Taxonomy" id="424757"/>
    <lineage>
        <taxon>Bacteria</taxon>
        <taxon>Pseudomonadati</taxon>
        <taxon>Pseudomonadota</taxon>
        <taxon>Alphaproteobacteria</taxon>
        <taxon>Hyphomicrobiales</taxon>
        <taxon>Aurantimonadaceae</taxon>
        <taxon>Aureimonas</taxon>
    </lineage>
</organism>
<accession>A0A0P0Z0P2</accession>
<proteinExistence type="predicted"/>
<name>A0A0P0Z0P2_9HYPH</name>
<sequence length="85" mass="9200">MRQIGRLCGIDEDAGGERGPAKRLAAAQERILRTRPTVQIVEGKARNAAAGAQAQIICADGRPHNEVRVVLRARPIMAKIYPFGP</sequence>
<protein>
    <submittedName>
        <fullName evidence="1">Probable glycine dehydrogenase subunit 1</fullName>
    </submittedName>
</protein>
<dbReference type="AlphaFoldDB" id="A0A0P0Z0P2"/>
<reference evidence="1" key="1">
    <citation type="journal article" date="2015" name="Proc. Natl. Acad. Sci. U.S.A.">
        <title>Bacterial clade with the ribosomal RNA operon on a small plasmid rather than the chromosome.</title>
        <authorList>
            <person name="Anda M."/>
            <person name="Ohtsubo Y."/>
            <person name="Okubo T."/>
            <person name="Sugawara M."/>
            <person name="Nagata Y."/>
            <person name="Tsuda M."/>
            <person name="Minamisawa K."/>
            <person name="Mitsui H."/>
        </authorList>
    </citation>
    <scope>NUCLEOTIDE SEQUENCE</scope>
    <source>
        <strain evidence="1">JCM 14755</strain>
    </source>
</reference>